<dbReference type="Pfam" id="PF08737">
    <property type="entry name" value="Rgp1"/>
    <property type="match status" value="1"/>
</dbReference>
<evidence type="ECO:0000313" key="3">
    <source>
        <dbReference type="Proteomes" id="UP000027586"/>
    </source>
</evidence>
<sequence length="730" mass="81096">MSVLVTTTFSQGAVFYAGETVSCTIAFTNPLPTLPRPPSASSSSSSTYSRRSSTRFQQQSTRHLQGNASNHSRSQSVSSTSELGTMTPKQAKRQSKRASRDLEAFMGRSTVSSPSPPGSSRTATTTLTSLASSTFSFFTGRQDTRKDEQQQEEEEEQEQTHHWEEGMEGIIVVERHHSSSSRMAAMLDEENDDDQGAAGEGGEPISIELGDSMTPRSSVDTHGTREPYYDISRRSSMDSLASSNNPYHGGRASQLSAPRLSQFLLRSSSAPSLVKKPEHLLWGFAQVVGNFIVDPTLINNNEFAPLKQRTMYRPHGAGMGGGGGLLMGGRSDMHSKIDTRTTPVISTPPSILFVDLDLAPGETKKFSYKLKLPNDIPPSHRGKAIRFTYSLVVGTQRANTTPSGGQGQVVQIPFRVLNHVSEDGSRPIYDLMNPVVMYKDEAIVEAFSEEDFKKPRLSMRRRESNKAASNKARDEFMAYVNELSEHVNGNTSIHEITRRESDAYEEPTAEQDQDDDETAEKRMYGRACAQIVSRITNASRKAMFDICKNNQRVAQLHLTKTSYRLGEAVLGVLDFEHAVLPTYEVSILLESNEIVQSDIAIRQPTQIARISRKCYAEHHSFCLNHRRLAFSLPIPTIASPEFQTTGVKLQYYLKFEFIVAQRPKRLSTSSPPKAQPPFIPINVDDRHKHYQAAQDVDVSTFDCQIPIRVYGSPGGTDRAVYGRPYTFLVQ</sequence>
<dbReference type="PANTHER" id="PTHR12507">
    <property type="entry name" value="REDUCED GROWTH PHENOTYPE 1 RGP1, YEAST -RELATED"/>
    <property type="match status" value="1"/>
</dbReference>
<feature type="compositionally biased region" description="Acidic residues" evidence="1">
    <location>
        <begin position="503"/>
        <end position="518"/>
    </location>
</feature>
<feature type="region of interest" description="Disordered" evidence="1">
    <location>
        <begin position="490"/>
        <end position="520"/>
    </location>
</feature>
<evidence type="ECO:0000256" key="1">
    <source>
        <dbReference type="SAM" id="MobiDB-lite"/>
    </source>
</evidence>
<accession>A0A068RS73</accession>
<dbReference type="OrthoDB" id="1918at2759"/>
<dbReference type="EMBL" id="CBTN010000013">
    <property type="protein sequence ID" value="CDH52472.1"/>
    <property type="molecule type" value="Genomic_DNA"/>
</dbReference>
<feature type="region of interest" description="Disordered" evidence="1">
    <location>
        <begin position="29"/>
        <end position="166"/>
    </location>
</feature>
<name>A0A068RS73_9FUNG</name>
<protein>
    <submittedName>
        <fullName evidence="2">Intracellular protein transport protein</fullName>
    </submittedName>
</protein>
<organism evidence="2 3">
    <name type="scientific">Lichtheimia corymbifera JMRC:FSU:9682</name>
    <dbReference type="NCBI Taxonomy" id="1263082"/>
    <lineage>
        <taxon>Eukaryota</taxon>
        <taxon>Fungi</taxon>
        <taxon>Fungi incertae sedis</taxon>
        <taxon>Mucoromycota</taxon>
        <taxon>Mucoromycotina</taxon>
        <taxon>Mucoromycetes</taxon>
        <taxon>Mucorales</taxon>
        <taxon>Lichtheimiaceae</taxon>
        <taxon>Lichtheimia</taxon>
    </lineage>
</organism>
<dbReference type="AlphaFoldDB" id="A0A068RS73"/>
<feature type="compositionally biased region" description="Low complexity" evidence="1">
    <location>
        <begin position="109"/>
        <end position="139"/>
    </location>
</feature>
<feature type="region of interest" description="Disordered" evidence="1">
    <location>
        <begin position="191"/>
        <end position="230"/>
    </location>
</feature>
<comment type="caution">
    <text evidence="2">The sequence shown here is derived from an EMBL/GenBank/DDBJ whole genome shotgun (WGS) entry which is preliminary data.</text>
</comment>
<dbReference type="InterPro" id="IPR014848">
    <property type="entry name" value="Rgp1"/>
</dbReference>
<gene>
    <name evidence="2" type="ORF">LCOR_03938.1</name>
</gene>
<feature type="compositionally biased region" description="Low complexity" evidence="1">
    <location>
        <begin position="39"/>
        <end position="62"/>
    </location>
</feature>
<proteinExistence type="predicted"/>
<dbReference type="VEuPathDB" id="FungiDB:LCOR_03938.1"/>
<keyword evidence="3" id="KW-1185">Reference proteome</keyword>
<feature type="compositionally biased region" description="Polar residues" evidence="1">
    <location>
        <begin position="63"/>
        <end position="88"/>
    </location>
</feature>
<dbReference type="Proteomes" id="UP000027586">
    <property type="component" value="Unassembled WGS sequence"/>
</dbReference>
<reference evidence="2" key="1">
    <citation type="submission" date="2013-08" db="EMBL/GenBank/DDBJ databases">
        <title>Gene expansion shapes genome architecture in the human pathogen Lichtheimia corymbifera: an evolutionary genomics analysis in the ancient terrestrial Mucorales (Mucoromycotina).</title>
        <authorList>
            <person name="Schwartze V.U."/>
            <person name="Winter S."/>
            <person name="Shelest E."/>
            <person name="Marcet-Houben M."/>
            <person name="Horn F."/>
            <person name="Wehner S."/>
            <person name="Hoffmann K."/>
            <person name="Riege K."/>
            <person name="Sammeth M."/>
            <person name="Nowrousian M."/>
            <person name="Valiante V."/>
            <person name="Linde J."/>
            <person name="Jacobsen I.D."/>
            <person name="Marz M."/>
            <person name="Brakhage A.A."/>
            <person name="Gabaldon T."/>
            <person name="Bocker S."/>
            <person name="Voigt K."/>
        </authorList>
    </citation>
    <scope>NUCLEOTIDE SEQUENCE [LARGE SCALE GENOMIC DNA]</scope>
    <source>
        <strain evidence="2">FSU 9682</strain>
    </source>
</reference>
<dbReference type="STRING" id="1263082.A0A068RS73"/>
<evidence type="ECO:0000313" key="2">
    <source>
        <dbReference type="EMBL" id="CDH52472.1"/>
    </source>
</evidence>